<dbReference type="Gene3D" id="3.30.70.1060">
    <property type="entry name" value="Dimeric alpha+beta barrel"/>
    <property type="match status" value="1"/>
</dbReference>
<gene>
    <name evidence="3" type="ORF">SAMN04488554_1637</name>
</gene>
<keyword evidence="4" id="KW-1185">Reference proteome</keyword>
<dbReference type="AlphaFoldDB" id="A0A1H5GG21"/>
<dbReference type="Pfam" id="PF03795">
    <property type="entry name" value="YCII"/>
    <property type="match status" value="1"/>
</dbReference>
<organism evidence="3 4">
    <name type="scientific">Ruania alba</name>
    <dbReference type="NCBI Taxonomy" id="648782"/>
    <lineage>
        <taxon>Bacteria</taxon>
        <taxon>Bacillati</taxon>
        <taxon>Actinomycetota</taxon>
        <taxon>Actinomycetes</taxon>
        <taxon>Micrococcales</taxon>
        <taxon>Ruaniaceae</taxon>
        <taxon>Ruania</taxon>
    </lineage>
</organism>
<dbReference type="STRING" id="648782.SAMN04488554_1637"/>
<dbReference type="SUPFAM" id="SSF54909">
    <property type="entry name" value="Dimeric alpha+beta barrel"/>
    <property type="match status" value="1"/>
</dbReference>
<dbReference type="PANTHER" id="PTHR37828">
    <property type="entry name" value="GSR2449 PROTEIN"/>
    <property type="match status" value="1"/>
</dbReference>
<dbReference type="Proteomes" id="UP000199220">
    <property type="component" value="Unassembled WGS sequence"/>
</dbReference>
<dbReference type="InterPro" id="IPR011008">
    <property type="entry name" value="Dimeric_a/b-barrel"/>
</dbReference>
<feature type="domain" description="YCII-related" evidence="2">
    <location>
        <begin position="19"/>
        <end position="97"/>
    </location>
</feature>
<dbReference type="EMBL" id="FNTX01000001">
    <property type="protein sequence ID" value="SEE14515.1"/>
    <property type="molecule type" value="Genomic_DNA"/>
</dbReference>
<evidence type="ECO:0000313" key="3">
    <source>
        <dbReference type="EMBL" id="SEE14515.1"/>
    </source>
</evidence>
<evidence type="ECO:0000313" key="4">
    <source>
        <dbReference type="Proteomes" id="UP000199220"/>
    </source>
</evidence>
<dbReference type="PANTHER" id="PTHR37828:SF1">
    <property type="entry name" value="YCII-RELATED DOMAIN-CONTAINING PROTEIN"/>
    <property type="match status" value="1"/>
</dbReference>
<accession>A0A1H5GG21</accession>
<comment type="similarity">
    <text evidence="1">Belongs to the YciI family.</text>
</comment>
<proteinExistence type="inferred from homology"/>
<sequence length="108" mass="11980">MTAATTVPLMSTFAVEYSYDITRTSDINELRPQHREFLRALADEGTLLASGPWLDNAAPGALLLLSAEDDTTAKQILDEDPFQRAHVITHRTVRAWNPLIGVFADRAE</sequence>
<dbReference type="InterPro" id="IPR005545">
    <property type="entry name" value="YCII"/>
</dbReference>
<protein>
    <recommendedName>
        <fullName evidence="2">YCII-related domain-containing protein</fullName>
    </recommendedName>
</protein>
<evidence type="ECO:0000256" key="1">
    <source>
        <dbReference type="ARBA" id="ARBA00007689"/>
    </source>
</evidence>
<name>A0A1H5GG21_9MICO</name>
<evidence type="ECO:0000259" key="2">
    <source>
        <dbReference type="Pfam" id="PF03795"/>
    </source>
</evidence>
<reference evidence="4" key="1">
    <citation type="submission" date="2016-10" db="EMBL/GenBank/DDBJ databases">
        <authorList>
            <person name="Varghese N."/>
            <person name="Submissions S."/>
        </authorList>
    </citation>
    <scope>NUCLEOTIDE SEQUENCE [LARGE SCALE GENOMIC DNA]</scope>
    <source>
        <strain evidence="4">DSM 21368</strain>
    </source>
</reference>